<dbReference type="InterPro" id="IPR029044">
    <property type="entry name" value="Nucleotide-diphossugar_trans"/>
</dbReference>
<dbReference type="EC" id="2.4.1.80" evidence="5"/>
<dbReference type="GO" id="GO:0008120">
    <property type="term" value="F:ceramide glucosyltransferase activity"/>
    <property type="evidence" value="ECO:0007669"/>
    <property type="project" value="UniProtKB-EC"/>
</dbReference>
<comment type="pathway">
    <text evidence="3">Sphingolipid metabolism.</text>
</comment>
<evidence type="ECO:0000256" key="14">
    <source>
        <dbReference type="ARBA" id="ARBA00032575"/>
    </source>
</evidence>
<dbReference type="Gene3D" id="3.90.550.10">
    <property type="entry name" value="Spore Coat Polysaccharide Biosynthesis Protein SpsA, Chain A"/>
    <property type="match status" value="1"/>
</dbReference>
<accession>A0A1X2I7C1</accession>
<keyword evidence="9 15" id="KW-0812">Transmembrane</keyword>
<protein>
    <recommendedName>
        <fullName evidence="6">Ceramide glucosyltransferase</fullName>
        <ecNumber evidence="5">2.4.1.80</ecNumber>
    </recommendedName>
    <alternativeName>
        <fullName evidence="13">Glucosylceramide synthase</fullName>
    </alternativeName>
    <alternativeName>
        <fullName evidence="14">UDP-glucose ceramide glucosyltransferase</fullName>
    </alternativeName>
    <alternativeName>
        <fullName evidence="12">UDP-glucose:N-acylsphingosine D-glucosyltransferase</fullName>
    </alternativeName>
</protein>
<dbReference type="InterPro" id="IPR025993">
    <property type="entry name" value="Ceramide_glucosylTrfase"/>
</dbReference>
<dbReference type="STRING" id="90262.A0A1X2I7C1"/>
<dbReference type="GO" id="GO:0006679">
    <property type="term" value="P:glucosylceramide biosynthetic process"/>
    <property type="evidence" value="ECO:0007669"/>
    <property type="project" value="TreeGrafter"/>
</dbReference>
<keyword evidence="10 15" id="KW-1133">Transmembrane helix</keyword>
<evidence type="ECO:0000256" key="12">
    <source>
        <dbReference type="ARBA" id="ARBA00031017"/>
    </source>
</evidence>
<dbReference type="Proteomes" id="UP000193560">
    <property type="component" value="Unassembled WGS sequence"/>
</dbReference>
<keyword evidence="17" id="KW-1185">Reference proteome</keyword>
<evidence type="ECO:0000256" key="2">
    <source>
        <dbReference type="ARBA" id="ARBA00004760"/>
    </source>
</evidence>
<dbReference type="OrthoDB" id="1483400at2759"/>
<evidence type="ECO:0000256" key="6">
    <source>
        <dbReference type="ARBA" id="ARBA00019988"/>
    </source>
</evidence>
<feature type="transmembrane region" description="Helical" evidence="15">
    <location>
        <begin position="313"/>
        <end position="332"/>
    </location>
</feature>
<evidence type="ECO:0000256" key="4">
    <source>
        <dbReference type="ARBA" id="ARBA00006739"/>
    </source>
</evidence>
<evidence type="ECO:0000313" key="16">
    <source>
        <dbReference type="EMBL" id="ORZ10858.1"/>
    </source>
</evidence>
<feature type="transmembrane region" description="Helical" evidence="15">
    <location>
        <begin position="12"/>
        <end position="33"/>
    </location>
</feature>
<evidence type="ECO:0000256" key="5">
    <source>
        <dbReference type="ARBA" id="ARBA00012699"/>
    </source>
</evidence>
<name>A0A1X2I7C1_9FUNG</name>
<sequence>MTLQVDDALAYLFISWYFFMVILSILGQSVTQLRYNKKPKPKSSSLPASRAPGVSILRPMKGLDLELEANLRSSFQQNYPKFELIFSVASADDPSIPVVQRLINEYNKVDSRLIIGEQIVGINPKINNMVTSYDTAKYDIIWILDSNVHVDENTLGRSVDELQKPGIGLVHHLPIATQPSSYAARVEQVFLNTNHAKMYLAINAVGIASCVMGKSNLYRRSDLDKAGGLMAFGKYMAEDNIVGEALWAQGLRHAMSADMACQVLGKITPKEYCGRRARWVRLRKYIVTAATLTEPFTESIVCGLMGAWAAHHLWPLSFTSIAYFFGVHWMAWCMNDYWIYRTLLDASTSPSSSFSSSAAVSGGDGNSYYRTSSKKNPSYYWPDFLRAWVAREVLALPLYLYAMVGTEISWRHQKYRCLSDGTAIAI</sequence>
<dbReference type="SUPFAM" id="SSF53448">
    <property type="entry name" value="Nucleotide-diphospho-sugar transferases"/>
    <property type="match status" value="1"/>
</dbReference>
<comment type="subcellular location">
    <subcellularLocation>
        <location evidence="1">Membrane</location>
        <topology evidence="1">Multi-pass membrane protein</topology>
    </subcellularLocation>
</comment>
<comment type="pathway">
    <text evidence="2">Lipid metabolism; sphingolipid metabolism.</text>
</comment>
<evidence type="ECO:0000256" key="1">
    <source>
        <dbReference type="ARBA" id="ARBA00004141"/>
    </source>
</evidence>
<dbReference type="PANTHER" id="PTHR12726">
    <property type="entry name" value="CERAMIDE GLUCOSYLTRANSFERASE"/>
    <property type="match status" value="1"/>
</dbReference>
<evidence type="ECO:0000256" key="11">
    <source>
        <dbReference type="ARBA" id="ARBA00023136"/>
    </source>
</evidence>
<dbReference type="CDD" id="cd02520">
    <property type="entry name" value="Glucosylceramide_synthase"/>
    <property type="match status" value="1"/>
</dbReference>
<dbReference type="AlphaFoldDB" id="A0A1X2I7C1"/>
<evidence type="ECO:0000256" key="15">
    <source>
        <dbReference type="SAM" id="Phobius"/>
    </source>
</evidence>
<dbReference type="Pfam" id="PF13506">
    <property type="entry name" value="Glyco_transf_21"/>
    <property type="match status" value="1"/>
</dbReference>
<dbReference type="PANTHER" id="PTHR12726:SF0">
    <property type="entry name" value="CERAMIDE GLUCOSYLTRANSFERASE"/>
    <property type="match status" value="1"/>
</dbReference>
<evidence type="ECO:0000256" key="13">
    <source>
        <dbReference type="ARBA" id="ARBA00031543"/>
    </source>
</evidence>
<comment type="similarity">
    <text evidence="4">Belongs to the glycosyltransferase 2 family.</text>
</comment>
<proteinExistence type="inferred from homology"/>
<dbReference type="GO" id="GO:0016020">
    <property type="term" value="C:membrane"/>
    <property type="evidence" value="ECO:0007669"/>
    <property type="project" value="UniProtKB-SubCell"/>
</dbReference>
<gene>
    <name evidence="16" type="ORF">BCR42DRAFT_494396</name>
</gene>
<evidence type="ECO:0000256" key="10">
    <source>
        <dbReference type="ARBA" id="ARBA00022989"/>
    </source>
</evidence>
<feature type="transmembrane region" description="Helical" evidence="15">
    <location>
        <begin position="285"/>
        <end position="307"/>
    </location>
</feature>
<evidence type="ECO:0000256" key="3">
    <source>
        <dbReference type="ARBA" id="ARBA00004991"/>
    </source>
</evidence>
<keyword evidence="8 16" id="KW-0808">Transferase</keyword>
<keyword evidence="7" id="KW-0328">Glycosyltransferase</keyword>
<organism evidence="16 17">
    <name type="scientific">Absidia repens</name>
    <dbReference type="NCBI Taxonomy" id="90262"/>
    <lineage>
        <taxon>Eukaryota</taxon>
        <taxon>Fungi</taxon>
        <taxon>Fungi incertae sedis</taxon>
        <taxon>Mucoromycota</taxon>
        <taxon>Mucoromycotina</taxon>
        <taxon>Mucoromycetes</taxon>
        <taxon>Mucorales</taxon>
        <taxon>Cunninghamellaceae</taxon>
        <taxon>Absidia</taxon>
    </lineage>
</organism>
<keyword evidence="11 15" id="KW-0472">Membrane</keyword>
<dbReference type="UniPathway" id="UPA00222"/>
<evidence type="ECO:0000256" key="9">
    <source>
        <dbReference type="ARBA" id="ARBA00022692"/>
    </source>
</evidence>
<evidence type="ECO:0000313" key="17">
    <source>
        <dbReference type="Proteomes" id="UP000193560"/>
    </source>
</evidence>
<evidence type="ECO:0000256" key="8">
    <source>
        <dbReference type="ARBA" id="ARBA00022679"/>
    </source>
</evidence>
<evidence type="ECO:0000256" key="7">
    <source>
        <dbReference type="ARBA" id="ARBA00022676"/>
    </source>
</evidence>
<dbReference type="EMBL" id="MCGE01000023">
    <property type="protein sequence ID" value="ORZ10858.1"/>
    <property type="molecule type" value="Genomic_DNA"/>
</dbReference>
<reference evidence="16 17" key="1">
    <citation type="submission" date="2016-07" db="EMBL/GenBank/DDBJ databases">
        <title>Pervasive Adenine N6-methylation of Active Genes in Fungi.</title>
        <authorList>
            <consortium name="DOE Joint Genome Institute"/>
            <person name="Mondo S.J."/>
            <person name="Dannebaum R.O."/>
            <person name="Kuo R.C."/>
            <person name="Labutti K."/>
            <person name="Haridas S."/>
            <person name="Kuo A."/>
            <person name="Salamov A."/>
            <person name="Ahrendt S.R."/>
            <person name="Lipzen A."/>
            <person name="Sullivan W."/>
            <person name="Andreopoulos W.B."/>
            <person name="Clum A."/>
            <person name="Lindquist E."/>
            <person name="Daum C."/>
            <person name="Ramamoorthy G.K."/>
            <person name="Gryganskyi A."/>
            <person name="Culley D."/>
            <person name="Magnuson J.K."/>
            <person name="James T.Y."/>
            <person name="O'Malley M.A."/>
            <person name="Stajich J.E."/>
            <person name="Spatafora J.W."/>
            <person name="Visel A."/>
            <person name="Grigoriev I.V."/>
        </authorList>
    </citation>
    <scope>NUCLEOTIDE SEQUENCE [LARGE SCALE GENOMIC DNA]</scope>
    <source>
        <strain evidence="16 17">NRRL 1336</strain>
    </source>
</reference>
<comment type="caution">
    <text evidence="16">The sequence shown here is derived from an EMBL/GenBank/DDBJ whole genome shotgun (WGS) entry which is preliminary data.</text>
</comment>